<name>A0A2V0SA02_HAEIF</name>
<sequence length="212" mass="24576">MQWVISSFKKIPSLYQVYEKHLNSIIENLDKNPALSMEVCKSLLEGICKTILNDKNISIEDDTFGALVSKAFESINLDNHPNKEQIKVLLKRCKSISDYIADLRNNHCNFGSHGKDIDFIEPSEDLALLTMNATNTILGFLLHLYIKNRELGESYRLRYEDYPEFNEYFDEINSDNTLSKLGLSLSEAMFQQDEILYRDQLIAYLEDQNNEM</sequence>
<dbReference type="RefSeq" id="WP_005650288.1">
    <property type="nucleotide sequence ID" value="NZ_AP018781.1"/>
</dbReference>
<evidence type="ECO:0000313" key="2">
    <source>
        <dbReference type="EMBL" id="SPX42581.1"/>
    </source>
</evidence>
<evidence type="ECO:0000313" key="3">
    <source>
        <dbReference type="Proteomes" id="UP000249936"/>
    </source>
</evidence>
<gene>
    <name evidence="2" type="ORF">NCTC11872_02221</name>
</gene>
<dbReference type="AlphaFoldDB" id="A0A2V0SA02"/>
<evidence type="ECO:0000259" key="1">
    <source>
        <dbReference type="Pfam" id="PF14355"/>
    </source>
</evidence>
<reference evidence="2 3" key="1">
    <citation type="submission" date="2018-06" db="EMBL/GenBank/DDBJ databases">
        <authorList>
            <consortium name="Pathogen Informatics"/>
            <person name="Doyle S."/>
        </authorList>
    </citation>
    <scope>NUCLEOTIDE SEQUENCE [LARGE SCALE GENOMIC DNA]</scope>
    <source>
        <strain evidence="2 3">NCTC11872</strain>
    </source>
</reference>
<dbReference type="EMBL" id="UASK01000008">
    <property type="protein sequence ID" value="SPX42581.1"/>
    <property type="molecule type" value="Genomic_DNA"/>
</dbReference>
<protein>
    <recommendedName>
        <fullName evidence="1">Abortive infection protein-like C-terminal domain-containing protein</fullName>
    </recommendedName>
</protein>
<dbReference type="Proteomes" id="UP000249936">
    <property type="component" value="Unassembled WGS sequence"/>
</dbReference>
<dbReference type="Pfam" id="PF14355">
    <property type="entry name" value="Abi_C"/>
    <property type="match status" value="1"/>
</dbReference>
<organism evidence="2 3">
    <name type="scientific">Haemophilus influenzae</name>
    <dbReference type="NCBI Taxonomy" id="727"/>
    <lineage>
        <taxon>Bacteria</taxon>
        <taxon>Pseudomonadati</taxon>
        <taxon>Pseudomonadota</taxon>
        <taxon>Gammaproteobacteria</taxon>
        <taxon>Pasteurellales</taxon>
        <taxon>Pasteurellaceae</taxon>
        <taxon>Haemophilus</taxon>
    </lineage>
</organism>
<dbReference type="InterPro" id="IPR026001">
    <property type="entry name" value="Abi-like_C"/>
</dbReference>
<accession>A0A2V0SA02</accession>
<proteinExistence type="predicted"/>
<feature type="domain" description="Abortive infection protein-like C-terminal" evidence="1">
    <location>
        <begin position="66"/>
        <end position="142"/>
    </location>
</feature>